<keyword evidence="4" id="KW-0732">Signal</keyword>
<dbReference type="Gene3D" id="3.40.50.1240">
    <property type="entry name" value="Phosphoglycerate mutase-like"/>
    <property type="match status" value="1"/>
</dbReference>
<dbReference type="InterPro" id="IPR029033">
    <property type="entry name" value="His_PPase_superfam"/>
</dbReference>
<sequence length="485" mass="54871">MRIYVLFIGLIFSINWDYDDNPKNNNEEDKGLAKNGNSNEDGNPNNNPTNDTTNNNPTNDTTNNNPTNDTTSNNPTNDTTSNNPTNDTNKTTKSKKVKIDTSEMKTYMEYCQSKYTFFKKRENYKLERLIVIFRHGDRAPIRNISDEWRNKNCVECPLNGNTIGSCTTKKCEKGDLTVKGSKQAKQLGSFIKQKYKPLLFEGDVIENDIGFRATQIKRTHSTLFNVMAGLSNANSVKGVEIRTNEDGLLRPKNCKFLESEVAKESDINESLQKKLDSSSLNTPRLVSDKADEIRCSMCNDISVSCVDKSCDMDTLKEIVKLSYGTWTKQMKNVSTCEKGKKIIFGRFANDLLDMLDSDKLLYLVSAHDGTLGMILSAISSETYPWPSYASALFIEVWCKYGRQFVRLIFNDRIVEYEEYSGEYIPISKFTGFLEQMKLAEGEMENLCGQNKPQGGDPNSSDVKKMNLSSTSLLQNKYLITLPLLF</sequence>
<dbReference type="Proteomes" id="UP000740883">
    <property type="component" value="Unassembled WGS sequence"/>
</dbReference>
<evidence type="ECO:0000313" key="6">
    <source>
        <dbReference type="Proteomes" id="UP000740883"/>
    </source>
</evidence>
<accession>A0A9P6H1V5</accession>
<feature type="signal peptide" evidence="4">
    <location>
        <begin position="1"/>
        <end position="16"/>
    </location>
</feature>
<evidence type="ECO:0000256" key="1">
    <source>
        <dbReference type="ARBA" id="ARBA00005375"/>
    </source>
</evidence>
<reference evidence="5 6" key="1">
    <citation type="journal article" date="2020" name="Genome Biol. Evol.">
        <title>Comparative genomics of strictly vertically transmitted, feminizing microsporidia endosymbionts of amphipod crustaceans.</title>
        <authorList>
            <person name="Cormier A."/>
            <person name="Chebbi M.A."/>
            <person name="Giraud I."/>
            <person name="Wattier R."/>
            <person name="Teixeira M."/>
            <person name="Gilbert C."/>
            <person name="Rigaud T."/>
            <person name="Cordaux R."/>
        </authorList>
    </citation>
    <scope>NUCLEOTIDE SEQUENCE [LARGE SCALE GENOMIC DNA]</scope>
    <source>
        <strain evidence="5 6">Ou3-Ou53</strain>
    </source>
</reference>
<evidence type="ECO:0000313" key="5">
    <source>
        <dbReference type="EMBL" id="KAF9763270.1"/>
    </source>
</evidence>
<evidence type="ECO:0000256" key="3">
    <source>
        <dbReference type="SAM" id="MobiDB-lite"/>
    </source>
</evidence>
<organism evidence="5 6">
    <name type="scientific">Nosema granulosis</name>
    <dbReference type="NCBI Taxonomy" id="83296"/>
    <lineage>
        <taxon>Eukaryota</taxon>
        <taxon>Fungi</taxon>
        <taxon>Fungi incertae sedis</taxon>
        <taxon>Microsporidia</taxon>
        <taxon>Nosematidae</taxon>
        <taxon>Nosema</taxon>
    </lineage>
</organism>
<keyword evidence="6" id="KW-1185">Reference proteome</keyword>
<dbReference type="GO" id="GO:0016791">
    <property type="term" value="F:phosphatase activity"/>
    <property type="evidence" value="ECO:0007669"/>
    <property type="project" value="TreeGrafter"/>
</dbReference>
<dbReference type="PANTHER" id="PTHR11567">
    <property type="entry name" value="ACID PHOSPHATASE-RELATED"/>
    <property type="match status" value="1"/>
</dbReference>
<keyword evidence="2" id="KW-0378">Hydrolase</keyword>
<comment type="caution">
    <text evidence="5">The sequence shown here is derived from an EMBL/GenBank/DDBJ whole genome shotgun (WGS) entry which is preliminary data.</text>
</comment>
<dbReference type="CDD" id="cd07061">
    <property type="entry name" value="HP_HAP_like"/>
    <property type="match status" value="1"/>
</dbReference>
<feature type="region of interest" description="Disordered" evidence="3">
    <location>
        <begin position="25"/>
        <end position="97"/>
    </location>
</feature>
<evidence type="ECO:0008006" key="7">
    <source>
        <dbReference type="Google" id="ProtNLM"/>
    </source>
</evidence>
<evidence type="ECO:0000256" key="2">
    <source>
        <dbReference type="ARBA" id="ARBA00022801"/>
    </source>
</evidence>
<dbReference type="OrthoDB" id="10257284at2759"/>
<dbReference type="PANTHER" id="PTHR11567:SF110">
    <property type="entry name" value="2-PHOSPHOXYLOSE PHOSPHATASE 1"/>
    <property type="match status" value="1"/>
</dbReference>
<protein>
    <recommendedName>
        <fullName evidence="7">Acid phosphatase</fullName>
    </recommendedName>
</protein>
<name>A0A9P6H1V5_9MICR</name>
<dbReference type="EMBL" id="SBJO01000084">
    <property type="protein sequence ID" value="KAF9763270.1"/>
    <property type="molecule type" value="Genomic_DNA"/>
</dbReference>
<evidence type="ECO:0000256" key="4">
    <source>
        <dbReference type="SAM" id="SignalP"/>
    </source>
</evidence>
<dbReference type="AlphaFoldDB" id="A0A9P6H1V5"/>
<feature type="chain" id="PRO_5040344406" description="Acid phosphatase" evidence="4">
    <location>
        <begin position="17"/>
        <end position="485"/>
    </location>
</feature>
<dbReference type="InterPro" id="IPR033379">
    <property type="entry name" value="Acid_Pase_AS"/>
</dbReference>
<feature type="compositionally biased region" description="Low complexity" evidence="3">
    <location>
        <begin position="34"/>
        <end position="91"/>
    </location>
</feature>
<dbReference type="Pfam" id="PF00328">
    <property type="entry name" value="His_Phos_2"/>
    <property type="match status" value="1"/>
</dbReference>
<comment type="similarity">
    <text evidence="1">Belongs to the histidine acid phosphatase family.</text>
</comment>
<gene>
    <name evidence="5" type="ORF">NGRA_1379</name>
</gene>
<dbReference type="InterPro" id="IPR000560">
    <property type="entry name" value="His_Pase_clade-2"/>
</dbReference>
<dbReference type="InterPro" id="IPR050645">
    <property type="entry name" value="Histidine_acid_phosphatase"/>
</dbReference>
<proteinExistence type="inferred from homology"/>
<dbReference type="SUPFAM" id="SSF53254">
    <property type="entry name" value="Phosphoglycerate mutase-like"/>
    <property type="match status" value="1"/>
</dbReference>
<dbReference type="PROSITE" id="PS00616">
    <property type="entry name" value="HIS_ACID_PHOSPHAT_1"/>
    <property type="match status" value="1"/>
</dbReference>